<dbReference type="AlphaFoldDB" id="A0A0R2CG50"/>
<dbReference type="SMART" id="SM00347">
    <property type="entry name" value="HTH_MARR"/>
    <property type="match status" value="1"/>
</dbReference>
<accession>A0A0R2CG50</accession>
<dbReference type="Proteomes" id="UP000051789">
    <property type="component" value="Unassembled WGS sequence"/>
</dbReference>
<evidence type="ECO:0000313" key="2">
    <source>
        <dbReference type="EMBL" id="KRM87339.1"/>
    </source>
</evidence>
<dbReference type="PANTHER" id="PTHR33164">
    <property type="entry name" value="TRANSCRIPTIONAL REGULATOR, MARR FAMILY"/>
    <property type="match status" value="1"/>
</dbReference>
<gene>
    <name evidence="2" type="ORF">FD19_GL000839</name>
</gene>
<dbReference type="PROSITE" id="PS50995">
    <property type="entry name" value="HTH_MARR_2"/>
    <property type="match status" value="1"/>
</dbReference>
<feature type="domain" description="HTH marR-type" evidence="1">
    <location>
        <begin position="14"/>
        <end position="149"/>
    </location>
</feature>
<dbReference type="InterPro" id="IPR036388">
    <property type="entry name" value="WH-like_DNA-bd_sf"/>
</dbReference>
<dbReference type="EMBL" id="AYZK01000002">
    <property type="protein sequence ID" value="KRM87339.1"/>
    <property type="molecule type" value="Genomic_DNA"/>
</dbReference>
<dbReference type="STRING" id="1423810.FD19_GL000839"/>
<dbReference type="PANTHER" id="PTHR33164:SF43">
    <property type="entry name" value="HTH-TYPE TRANSCRIPTIONAL REPRESSOR YETL"/>
    <property type="match status" value="1"/>
</dbReference>
<dbReference type="PATRIC" id="fig|1423810.4.peg.867"/>
<dbReference type="InterPro" id="IPR039422">
    <property type="entry name" value="MarR/SlyA-like"/>
</dbReference>
<protein>
    <recommendedName>
        <fullName evidence="1">HTH marR-type domain-containing protein</fullName>
    </recommendedName>
</protein>
<organism evidence="2 3">
    <name type="scientific">Lacticaseibacillus thailandensis DSM 22698 = JCM 13996</name>
    <dbReference type="NCBI Taxonomy" id="1423810"/>
    <lineage>
        <taxon>Bacteria</taxon>
        <taxon>Bacillati</taxon>
        <taxon>Bacillota</taxon>
        <taxon>Bacilli</taxon>
        <taxon>Lactobacillales</taxon>
        <taxon>Lactobacillaceae</taxon>
        <taxon>Lacticaseibacillus</taxon>
    </lineage>
</organism>
<dbReference type="GO" id="GO:0003700">
    <property type="term" value="F:DNA-binding transcription factor activity"/>
    <property type="evidence" value="ECO:0007669"/>
    <property type="project" value="InterPro"/>
</dbReference>
<dbReference type="Pfam" id="PF13463">
    <property type="entry name" value="HTH_27"/>
    <property type="match status" value="1"/>
</dbReference>
<dbReference type="InterPro" id="IPR036390">
    <property type="entry name" value="WH_DNA-bd_sf"/>
</dbReference>
<keyword evidence="3" id="KW-1185">Reference proteome</keyword>
<sequence length="157" mass="17084">MAPLTLGGIIMNTDQAMTAFIDSYFHAVKGFTAALQAAVSPYKISFEQYQIMRDIATGRIETLTDIVKLRGVTKPAIARQIGSLLRLGYVQQKTAQADHRRRLLALTHTGANVEQTITTSARRRFQAITRHMGATPLAELTTLLGQLNAALEATASA</sequence>
<dbReference type="Gene3D" id="1.10.10.10">
    <property type="entry name" value="Winged helix-like DNA-binding domain superfamily/Winged helix DNA-binding domain"/>
    <property type="match status" value="1"/>
</dbReference>
<dbReference type="GO" id="GO:0006950">
    <property type="term" value="P:response to stress"/>
    <property type="evidence" value="ECO:0007669"/>
    <property type="project" value="TreeGrafter"/>
</dbReference>
<dbReference type="SUPFAM" id="SSF46785">
    <property type="entry name" value="Winged helix' DNA-binding domain"/>
    <property type="match status" value="1"/>
</dbReference>
<evidence type="ECO:0000259" key="1">
    <source>
        <dbReference type="PROSITE" id="PS50995"/>
    </source>
</evidence>
<evidence type="ECO:0000313" key="3">
    <source>
        <dbReference type="Proteomes" id="UP000051789"/>
    </source>
</evidence>
<dbReference type="InterPro" id="IPR000835">
    <property type="entry name" value="HTH_MarR-typ"/>
</dbReference>
<reference evidence="2 3" key="1">
    <citation type="journal article" date="2015" name="Genome Announc.">
        <title>Expanding the biotechnology potential of lactobacilli through comparative genomics of 213 strains and associated genera.</title>
        <authorList>
            <person name="Sun Z."/>
            <person name="Harris H.M."/>
            <person name="McCann A."/>
            <person name="Guo C."/>
            <person name="Argimon S."/>
            <person name="Zhang W."/>
            <person name="Yang X."/>
            <person name="Jeffery I.B."/>
            <person name="Cooney J.C."/>
            <person name="Kagawa T.F."/>
            <person name="Liu W."/>
            <person name="Song Y."/>
            <person name="Salvetti E."/>
            <person name="Wrobel A."/>
            <person name="Rasinkangas P."/>
            <person name="Parkhill J."/>
            <person name="Rea M.C."/>
            <person name="O'Sullivan O."/>
            <person name="Ritari J."/>
            <person name="Douillard F.P."/>
            <person name="Paul Ross R."/>
            <person name="Yang R."/>
            <person name="Briner A.E."/>
            <person name="Felis G.E."/>
            <person name="de Vos W.M."/>
            <person name="Barrangou R."/>
            <person name="Klaenhammer T.R."/>
            <person name="Caufield P.W."/>
            <person name="Cui Y."/>
            <person name="Zhang H."/>
            <person name="O'Toole P.W."/>
        </authorList>
    </citation>
    <scope>NUCLEOTIDE SEQUENCE [LARGE SCALE GENOMIC DNA]</scope>
    <source>
        <strain evidence="2 3">DSM 22698</strain>
    </source>
</reference>
<comment type="caution">
    <text evidence="2">The sequence shown here is derived from an EMBL/GenBank/DDBJ whole genome shotgun (WGS) entry which is preliminary data.</text>
</comment>
<proteinExistence type="predicted"/>
<name>A0A0R2CG50_9LACO</name>